<evidence type="ECO:0000313" key="2">
    <source>
        <dbReference type="EMBL" id="RGE44215.1"/>
    </source>
</evidence>
<gene>
    <name evidence="2" type="primary">mobC</name>
    <name evidence="2" type="ORF">DZC30_13290</name>
</gene>
<accession>A0A373FL66</accession>
<evidence type="ECO:0000259" key="1">
    <source>
        <dbReference type="Pfam" id="PF05713"/>
    </source>
</evidence>
<evidence type="ECO:0000313" key="3">
    <source>
        <dbReference type="Proteomes" id="UP000261948"/>
    </source>
</evidence>
<dbReference type="OrthoDB" id="7961361at2"/>
<dbReference type="Pfam" id="PF05713">
    <property type="entry name" value="MobC"/>
    <property type="match status" value="1"/>
</dbReference>
<dbReference type="Proteomes" id="UP000261948">
    <property type="component" value="Unassembled WGS sequence"/>
</dbReference>
<dbReference type="InterPro" id="IPR008687">
    <property type="entry name" value="MobC"/>
</dbReference>
<organism evidence="2 3">
    <name type="scientific">Comamonas testosteroni</name>
    <name type="common">Pseudomonas testosteroni</name>
    <dbReference type="NCBI Taxonomy" id="285"/>
    <lineage>
        <taxon>Bacteria</taxon>
        <taxon>Pseudomonadati</taxon>
        <taxon>Pseudomonadota</taxon>
        <taxon>Betaproteobacteria</taxon>
        <taxon>Burkholderiales</taxon>
        <taxon>Comamonadaceae</taxon>
        <taxon>Comamonas</taxon>
    </lineage>
</organism>
<keyword evidence="3" id="KW-1185">Reference proteome</keyword>
<name>A0A373FL66_COMTE</name>
<reference evidence="2 3" key="1">
    <citation type="submission" date="2018-08" db="EMBL/GenBank/DDBJ databases">
        <title>Comamonas testosteroni strain SWCO2.</title>
        <authorList>
            <person name="Jiang N."/>
            <person name="Zhang X.Z."/>
        </authorList>
    </citation>
    <scope>NUCLEOTIDE SEQUENCE [LARGE SCALE GENOMIC DNA]</scope>
    <source>
        <strain evidence="2 3">SWCO2</strain>
    </source>
</reference>
<sequence>MNKNKSEKRANRIEIHLSNQELEALKNAKGATGTLARYAREKLLSTKAIAQNQKSVSQYLELVNQIKKIGVNINQIAHQINAQQFTKVQVIIELKNELDRLREIADVAIHEAIKK</sequence>
<proteinExistence type="predicted"/>
<comment type="caution">
    <text evidence="2">The sequence shown here is derived from an EMBL/GenBank/DDBJ whole genome shotgun (WGS) entry which is preliminary data.</text>
</comment>
<dbReference type="EMBL" id="QURR01000015">
    <property type="protein sequence ID" value="RGE44215.1"/>
    <property type="molecule type" value="Genomic_DNA"/>
</dbReference>
<feature type="domain" description="Bacterial mobilisation" evidence="1">
    <location>
        <begin position="65"/>
        <end position="102"/>
    </location>
</feature>
<dbReference type="AlphaFoldDB" id="A0A373FL66"/>
<protein>
    <submittedName>
        <fullName evidence="2">Plasmid mobilization relaxosome protein MobC</fullName>
    </submittedName>
</protein>